<dbReference type="Proteomes" id="UP000314294">
    <property type="component" value="Unassembled WGS sequence"/>
</dbReference>
<evidence type="ECO:0000313" key="2">
    <source>
        <dbReference type="Proteomes" id="UP000314294"/>
    </source>
</evidence>
<sequence>MGNRTRHKQEHARRKKKKEPVLLQMPGWFVTRDAWKRRRRRSVGLFLLMLTRDPRGKTPKGVAVFLYP</sequence>
<gene>
    <name evidence="1" type="ORF">EYF80_020411</name>
</gene>
<dbReference type="EMBL" id="SRLO01000176">
    <property type="protein sequence ID" value="TNN69410.1"/>
    <property type="molecule type" value="Genomic_DNA"/>
</dbReference>
<name>A0A4Z2HUV3_9TELE</name>
<evidence type="ECO:0000313" key="1">
    <source>
        <dbReference type="EMBL" id="TNN69410.1"/>
    </source>
</evidence>
<reference evidence="1 2" key="1">
    <citation type="submission" date="2019-03" db="EMBL/GenBank/DDBJ databases">
        <title>First draft genome of Liparis tanakae, snailfish: a comprehensive survey of snailfish specific genes.</title>
        <authorList>
            <person name="Kim W."/>
            <person name="Song I."/>
            <person name="Jeong J.-H."/>
            <person name="Kim D."/>
            <person name="Kim S."/>
            <person name="Ryu S."/>
            <person name="Song J.Y."/>
            <person name="Lee S.K."/>
        </authorList>
    </citation>
    <scope>NUCLEOTIDE SEQUENCE [LARGE SCALE GENOMIC DNA]</scope>
    <source>
        <tissue evidence="1">Muscle</tissue>
    </source>
</reference>
<protein>
    <submittedName>
        <fullName evidence="1">Uncharacterized protein</fullName>
    </submittedName>
</protein>
<comment type="caution">
    <text evidence="1">The sequence shown here is derived from an EMBL/GenBank/DDBJ whole genome shotgun (WGS) entry which is preliminary data.</text>
</comment>
<organism evidence="1 2">
    <name type="scientific">Liparis tanakae</name>
    <name type="common">Tanaka's snailfish</name>
    <dbReference type="NCBI Taxonomy" id="230148"/>
    <lineage>
        <taxon>Eukaryota</taxon>
        <taxon>Metazoa</taxon>
        <taxon>Chordata</taxon>
        <taxon>Craniata</taxon>
        <taxon>Vertebrata</taxon>
        <taxon>Euteleostomi</taxon>
        <taxon>Actinopterygii</taxon>
        <taxon>Neopterygii</taxon>
        <taxon>Teleostei</taxon>
        <taxon>Neoteleostei</taxon>
        <taxon>Acanthomorphata</taxon>
        <taxon>Eupercaria</taxon>
        <taxon>Perciformes</taxon>
        <taxon>Cottioidei</taxon>
        <taxon>Cottales</taxon>
        <taxon>Liparidae</taxon>
        <taxon>Liparis</taxon>
    </lineage>
</organism>
<accession>A0A4Z2HUV3</accession>
<keyword evidence="2" id="KW-1185">Reference proteome</keyword>
<dbReference type="AlphaFoldDB" id="A0A4Z2HUV3"/>
<proteinExistence type="predicted"/>